<evidence type="ECO:0000313" key="7">
    <source>
        <dbReference type="EMBL" id="JAA68651.1"/>
    </source>
</evidence>
<keyword evidence="4" id="KW-0325">Glycoprotein</keyword>
<keyword evidence="3 6" id="KW-0732">Signal</keyword>
<comment type="similarity">
    <text evidence="5">Belongs to the salp15 family.</text>
</comment>
<feature type="signal peptide" evidence="6">
    <location>
        <begin position="1"/>
        <end position="21"/>
    </location>
</feature>
<evidence type="ECO:0000256" key="4">
    <source>
        <dbReference type="ARBA" id="ARBA00023180"/>
    </source>
</evidence>
<proteinExistence type="evidence at transcript level"/>
<accession>A0A0K8RC60</accession>
<name>A0A0K8RC60_IXORI</name>
<feature type="chain" id="PRO_5005517378" evidence="6">
    <location>
        <begin position="22"/>
        <end position="115"/>
    </location>
</feature>
<keyword evidence="2" id="KW-0964">Secreted</keyword>
<evidence type="ECO:0000256" key="6">
    <source>
        <dbReference type="SAM" id="SignalP"/>
    </source>
</evidence>
<evidence type="ECO:0000256" key="5">
    <source>
        <dbReference type="ARBA" id="ARBA00034321"/>
    </source>
</evidence>
<evidence type="ECO:0000256" key="2">
    <source>
        <dbReference type="ARBA" id="ARBA00022525"/>
    </source>
</evidence>
<dbReference type="InterPro" id="IPR021971">
    <property type="entry name" value="Salp15"/>
</dbReference>
<dbReference type="AlphaFoldDB" id="A0A0K8RC60"/>
<evidence type="ECO:0000256" key="3">
    <source>
        <dbReference type="ARBA" id="ARBA00022729"/>
    </source>
</evidence>
<dbReference type="GO" id="GO:0005576">
    <property type="term" value="C:extracellular region"/>
    <property type="evidence" value="ECO:0007669"/>
    <property type="project" value="UniProtKB-SubCell"/>
</dbReference>
<protein>
    <submittedName>
        <fullName evidence="7">Putative thrombospondin</fullName>
    </submittedName>
</protein>
<comment type="subcellular location">
    <subcellularLocation>
        <location evidence="1">Secreted</location>
    </subcellularLocation>
</comment>
<sequence>MQLALFVVIVAFVHLSCEVQSESSPKIVGEINNLPNYCKENITAQMEQRCHENKFHPQLKEVNDCSFTCGDWHNNGQTMGTHRQITYRKNGTPCGYSRVCINGKCVERCNLDFNA</sequence>
<evidence type="ECO:0000256" key="1">
    <source>
        <dbReference type="ARBA" id="ARBA00004613"/>
    </source>
</evidence>
<reference evidence="7" key="1">
    <citation type="submission" date="2012-12" db="EMBL/GenBank/DDBJ databases">
        <title>Identification and characterization of a phenylalanine ammonia-lyase gene family in Isatis indigotica Fort.</title>
        <authorList>
            <person name="Liu Q."/>
            <person name="Chen J."/>
            <person name="Zhou X."/>
            <person name="Di P."/>
            <person name="Xiao Y."/>
            <person name="Xuan H."/>
            <person name="Zhang L."/>
            <person name="Chen W."/>
        </authorList>
    </citation>
    <scope>NUCLEOTIDE SEQUENCE</scope>
    <source>
        <tissue evidence="7">Salivary gland</tissue>
    </source>
</reference>
<organism evidence="7">
    <name type="scientific">Ixodes ricinus</name>
    <name type="common">Common tick</name>
    <name type="synonym">Acarus ricinus</name>
    <dbReference type="NCBI Taxonomy" id="34613"/>
    <lineage>
        <taxon>Eukaryota</taxon>
        <taxon>Metazoa</taxon>
        <taxon>Ecdysozoa</taxon>
        <taxon>Arthropoda</taxon>
        <taxon>Chelicerata</taxon>
        <taxon>Arachnida</taxon>
        <taxon>Acari</taxon>
        <taxon>Parasitiformes</taxon>
        <taxon>Ixodida</taxon>
        <taxon>Ixodoidea</taxon>
        <taxon>Ixodidae</taxon>
        <taxon>Ixodinae</taxon>
        <taxon>Ixodes</taxon>
    </lineage>
</organism>
<dbReference type="Pfam" id="PF12115">
    <property type="entry name" value="Salp15"/>
    <property type="match status" value="1"/>
</dbReference>
<dbReference type="EMBL" id="GADI01005157">
    <property type="protein sequence ID" value="JAA68651.1"/>
    <property type="molecule type" value="mRNA"/>
</dbReference>